<organism evidence="4 5">
    <name type="scientific">Lapidilactobacillus dextrinicus</name>
    <dbReference type="NCBI Taxonomy" id="51664"/>
    <lineage>
        <taxon>Bacteria</taxon>
        <taxon>Bacillati</taxon>
        <taxon>Bacillota</taxon>
        <taxon>Bacilli</taxon>
        <taxon>Lactobacillales</taxon>
        <taxon>Lactobacillaceae</taxon>
        <taxon>Lapidilactobacillus</taxon>
    </lineage>
</organism>
<dbReference type="Pfam" id="PF07963">
    <property type="entry name" value="N_methyl"/>
    <property type="match status" value="1"/>
</dbReference>
<sequence>MKRKRAGFTLIETVFSIFILLLICQLAVCSLKTGLTMTNKMTKLKEDPGIPAIQLEEFLKQADLQTEHSNSKKLSVKHQNGKTYNLNKKYGSGGFNLVFGNESGLGYMPLFYQIRTVEFAYQQPLLTCTLETMNHEQNTYGFLINPVSEKDKVDVSKQQKHKKTAPNDQQPSN</sequence>
<gene>
    <name evidence="4" type="ORF">K8W17_01360</name>
</gene>
<proteinExistence type="predicted"/>
<reference evidence="4" key="2">
    <citation type="submission" date="2021-09" db="EMBL/GenBank/DDBJ databases">
        <authorList>
            <person name="Gilroy R."/>
        </authorList>
    </citation>
    <scope>NUCLEOTIDE SEQUENCE</scope>
    <source>
        <strain evidence="4">CHK173-2119</strain>
    </source>
</reference>
<dbReference type="GO" id="GO:0030420">
    <property type="term" value="P:establishment of competence for transformation"/>
    <property type="evidence" value="ECO:0007669"/>
    <property type="project" value="UniProtKB-KW"/>
</dbReference>
<dbReference type="InterPro" id="IPR012902">
    <property type="entry name" value="N_methyl_site"/>
</dbReference>
<reference evidence="4" key="1">
    <citation type="journal article" date="2021" name="PeerJ">
        <title>Extensive microbial diversity within the chicken gut microbiome revealed by metagenomics and culture.</title>
        <authorList>
            <person name="Gilroy R."/>
            <person name="Ravi A."/>
            <person name="Getino M."/>
            <person name="Pursley I."/>
            <person name="Horton D.L."/>
            <person name="Alikhan N.F."/>
            <person name="Baker D."/>
            <person name="Gharbi K."/>
            <person name="Hall N."/>
            <person name="Watson M."/>
            <person name="Adriaenssens E.M."/>
            <person name="Foster-Nyarko E."/>
            <person name="Jarju S."/>
            <person name="Secka A."/>
            <person name="Antonio M."/>
            <person name="Oren A."/>
            <person name="Chaudhuri R.R."/>
            <person name="La Ragione R."/>
            <person name="Hildebrand F."/>
            <person name="Pallen M.J."/>
        </authorList>
    </citation>
    <scope>NUCLEOTIDE SEQUENCE</scope>
    <source>
        <strain evidence="4">CHK173-2119</strain>
    </source>
</reference>
<feature type="region of interest" description="Disordered" evidence="3">
    <location>
        <begin position="151"/>
        <end position="173"/>
    </location>
</feature>
<dbReference type="GO" id="GO:0009986">
    <property type="term" value="C:cell surface"/>
    <property type="evidence" value="ECO:0007669"/>
    <property type="project" value="UniProtKB-SubCell"/>
</dbReference>
<accession>A0A921B292</accession>
<evidence type="ECO:0000256" key="2">
    <source>
        <dbReference type="ARBA" id="ARBA00023287"/>
    </source>
</evidence>
<comment type="subcellular location">
    <subcellularLocation>
        <location evidence="1">Cell surface</location>
    </subcellularLocation>
</comment>
<dbReference type="AlphaFoldDB" id="A0A921B292"/>
<evidence type="ECO:0000313" key="4">
    <source>
        <dbReference type="EMBL" id="HJE14712.1"/>
    </source>
</evidence>
<protein>
    <submittedName>
        <fullName evidence="4">Prepilin-type N-terminal cleavage/methylation domain-containing protein</fullName>
    </submittedName>
</protein>
<evidence type="ECO:0000256" key="1">
    <source>
        <dbReference type="ARBA" id="ARBA00004241"/>
    </source>
</evidence>
<dbReference type="EMBL" id="DYXY01000029">
    <property type="protein sequence ID" value="HJE14712.1"/>
    <property type="molecule type" value="Genomic_DNA"/>
</dbReference>
<comment type="caution">
    <text evidence="4">The sequence shown here is derived from an EMBL/GenBank/DDBJ whole genome shotgun (WGS) entry which is preliminary data.</text>
</comment>
<evidence type="ECO:0000313" key="5">
    <source>
        <dbReference type="Proteomes" id="UP000774947"/>
    </source>
</evidence>
<name>A0A921B292_9LACO</name>
<dbReference type="Proteomes" id="UP000774947">
    <property type="component" value="Unassembled WGS sequence"/>
</dbReference>
<evidence type="ECO:0000256" key="3">
    <source>
        <dbReference type="SAM" id="MobiDB-lite"/>
    </source>
</evidence>
<keyword evidence="2" id="KW-0178">Competence</keyword>